<name>A0AA38VQ00_9PEZI</name>
<proteinExistence type="predicted"/>
<accession>A0AA38VQ00</accession>
<evidence type="ECO:0000313" key="2">
    <source>
        <dbReference type="EMBL" id="KAJ9139025.1"/>
    </source>
</evidence>
<gene>
    <name evidence="2" type="ORF">NKR19_g7623</name>
</gene>
<dbReference type="AlphaFoldDB" id="A0AA38VQ00"/>
<reference evidence="2" key="1">
    <citation type="submission" date="2022-07" db="EMBL/GenBank/DDBJ databases">
        <title>Fungi with potential for degradation of polypropylene.</title>
        <authorList>
            <person name="Gostincar C."/>
        </authorList>
    </citation>
    <scope>NUCLEOTIDE SEQUENCE</scope>
    <source>
        <strain evidence="2">EXF-13287</strain>
    </source>
</reference>
<comment type="caution">
    <text evidence="2">The sequence shown here is derived from an EMBL/GenBank/DDBJ whole genome shotgun (WGS) entry which is preliminary data.</text>
</comment>
<protein>
    <submittedName>
        <fullName evidence="2">Uncharacterized protein</fullName>
    </submittedName>
</protein>
<sequence length="125" mass="14765">MPWKHKTADTRQRVRENQRRSRAPREELMRHPLQGLLLLLDLARKAADIVPQSEEQFVATPTHCLRQYKNLPGARPRRRYDNVPNRLRWLPALLHFGLRPLKMPLLGVQPVLAAIREYIRINIQI</sequence>
<evidence type="ECO:0000313" key="3">
    <source>
        <dbReference type="Proteomes" id="UP001174691"/>
    </source>
</evidence>
<feature type="region of interest" description="Disordered" evidence="1">
    <location>
        <begin position="1"/>
        <end position="26"/>
    </location>
</feature>
<evidence type="ECO:0000256" key="1">
    <source>
        <dbReference type="SAM" id="MobiDB-lite"/>
    </source>
</evidence>
<dbReference type="EMBL" id="JANBVN010000136">
    <property type="protein sequence ID" value="KAJ9139025.1"/>
    <property type="molecule type" value="Genomic_DNA"/>
</dbReference>
<organism evidence="2 3">
    <name type="scientific">Coniochaeta hoffmannii</name>
    <dbReference type="NCBI Taxonomy" id="91930"/>
    <lineage>
        <taxon>Eukaryota</taxon>
        <taxon>Fungi</taxon>
        <taxon>Dikarya</taxon>
        <taxon>Ascomycota</taxon>
        <taxon>Pezizomycotina</taxon>
        <taxon>Sordariomycetes</taxon>
        <taxon>Sordariomycetidae</taxon>
        <taxon>Coniochaetales</taxon>
        <taxon>Coniochaetaceae</taxon>
        <taxon>Coniochaeta</taxon>
    </lineage>
</organism>
<dbReference type="Proteomes" id="UP001174691">
    <property type="component" value="Unassembled WGS sequence"/>
</dbReference>
<keyword evidence="3" id="KW-1185">Reference proteome</keyword>